<evidence type="ECO:0000256" key="1">
    <source>
        <dbReference type="SAM" id="SignalP"/>
    </source>
</evidence>
<protein>
    <recommendedName>
        <fullName evidence="2">Programmed cell death protein 2 C-terminal domain-containing protein</fullName>
    </recommendedName>
</protein>
<dbReference type="GO" id="GO:0005737">
    <property type="term" value="C:cytoplasm"/>
    <property type="evidence" value="ECO:0007669"/>
    <property type="project" value="InterPro"/>
</dbReference>
<organism evidence="3 4">
    <name type="scientific">Prunus armeniaca</name>
    <name type="common">Apricot</name>
    <name type="synonym">Armeniaca vulgaris</name>
    <dbReference type="NCBI Taxonomy" id="36596"/>
    <lineage>
        <taxon>Eukaryota</taxon>
        <taxon>Viridiplantae</taxon>
        <taxon>Streptophyta</taxon>
        <taxon>Embryophyta</taxon>
        <taxon>Tracheophyta</taxon>
        <taxon>Spermatophyta</taxon>
        <taxon>Magnoliopsida</taxon>
        <taxon>eudicotyledons</taxon>
        <taxon>Gunneridae</taxon>
        <taxon>Pentapetalae</taxon>
        <taxon>rosids</taxon>
        <taxon>fabids</taxon>
        <taxon>Rosales</taxon>
        <taxon>Rosaceae</taxon>
        <taxon>Amygdaloideae</taxon>
        <taxon>Amygdaleae</taxon>
        <taxon>Prunus</taxon>
    </lineage>
</organism>
<evidence type="ECO:0000313" key="4">
    <source>
        <dbReference type="Proteomes" id="UP000507245"/>
    </source>
</evidence>
<dbReference type="Pfam" id="PF04194">
    <property type="entry name" value="PDCD2_C"/>
    <property type="match status" value="1"/>
</dbReference>
<dbReference type="AlphaFoldDB" id="A0A6J5WZY5"/>
<dbReference type="Proteomes" id="UP000507245">
    <property type="component" value="Unassembled WGS sequence"/>
</dbReference>
<feature type="signal peptide" evidence="1">
    <location>
        <begin position="1"/>
        <end position="24"/>
    </location>
</feature>
<dbReference type="InterPro" id="IPR007320">
    <property type="entry name" value="PDCD2_C"/>
</dbReference>
<sequence length="124" mass="13902">MKVVFSTFRLLFFLGPCRIPGAKPLWPVSSGRPSKANIPKCSYCAGPLCFEFQNDVDSLDWATIAVYTCEASCDTMQVWLTKKNSLGFNFLSHLVPCQILCTPRLGDIAVQVLLLNQELRKSER</sequence>
<dbReference type="OrthoDB" id="443682at2759"/>
<feature type="chain" id="PRO_5026810429" description="Programmed cell death protein 2 C-terminal domain-containing protein" evidence="1">
    <location>
        <begin position="25"/>
        <end position="124"/>
    </location>
</feature>
<dbReference type="PANTHER" id="PTHR12298">
    <property type="entry name" value="PCDC2 PROGRAMMED CELL DEATH PROTEIN 2 -RELATED"/>
    <property type="match status" value="1"/>
</dbReference>
<gene>
    <name evidence="3" type="ORF">ORAREDHAP_LOCUS25965</name>
</gene>
<reference evidence="4" key="1">
    <citation type="journal article" date="2020" name="Genome Biol.">
        <title>Gamete binning: chromosome-level and haplotype-resolved genome assembly enabled by high-throughput single-cell sequencing of gamete genomes.</title>
        <authorList>
            <person name="Campoy J.A."/>
            <person name="Sun H."/>
            <person name="Goel M."/>
            <person name="Jiao W.-B."/>
            <person name="Folz-Donahue K."/>
            <person name="Wang N."/>
            <person name="Rubio M."/>
            <person name="Liu C."/>
            <person name="Kukat C."/>
            <person name="Ruiz D."/>
            <person name="Huettel B."/>
            <person name="Schneeberger K."/>
        </authorList>
    </citation>
    <scope>NUCLEOTIDE SEQUENCE [LARGE SCALE GENOMIC DNA]</scope>
    <source>
        <strain evidence="4">cv. Rojo Pasion</strain>
    </source>
</reference>
<keyword evidence="1" id="KW-0732">Signal</keyword>
<keyword evidence="4" id="KW-1185">Reference proteome</keyword>
<dbReference type="PANTHER" id="PTHR12298:SF4">
    <property type="entry name" value="PROGRAMMED CELL DEATH PROTEIN 2"/>
    <property type="match status" value="1"/>
</dbReference>
<accession>A0A6J5WZY5</accession>
<feature type="domain" description="Programmed cell death protein 2 C-terminal" evidence="2">
    <location>
        <begin position="21"/>
        <end position="78"/>
    </location>
</feature>
<name>A0A6J5WZY5_PRUAR</name>
<proteinExistence type="predicted"/>
<evidence type="ECO:0000259" key="2">
    <source>
        <dbReference type="Pfam" id="PF04194"/>
    </source>
</evidence>
<dbReference type="EMBL" id="CAEKKB010000004">
    <property type="protein sequence ID" value="CAB4307356.1"/>
    <property type="molecule type" value="Genomic_DNA"/>
</dbReference>
<evidence type="ECO:0000313" key="3">
    <source>
        <dbReference type="EMBL" id="CAB4307356.1"/>
    </source>
</evidence>